<feature type="compositionally biased region" description="Low complexity" evidence="1">
    <location>
        <begin position="425"/>
        <end position="443"/>
    </location>
</feature>
<feature type="compositionally biased region" description="Polar residues" evidence="1">
    <location>
        <begin position="486"/>
        <end position="503"/>
    </location>
</feature>
<keyword evidence="3" id="KW-1185">Reference proteome</keyword>
<dbReference type="AlphaFoldDB" id="G4TLW9"/>
<feature type="compositionally biased region" description="Basic residues" evidence="1">
    <location>
        <begin position="292"/>
        <end position="308"/>
    </location>
</feature>
<protein>
    <submittedName>
        <fullName evidence="2">Uncharacterized protein</fullName>
    </submittedName>
</protein>
<dbReference type="InParanoid" id="G4TLW9"/>
<feature type="region of interest" description="Disordered" evidence="1">
    <location>
        <begin position="286"/>
        <end position="370"/>
    </location>
</feature>
<comment type="caution">
    <text evidence="2">The sequence shown here is derived from an EMBL/GenBank/DDBJ whole genome shotgun (WGS) entry which is preliminary data.</text>
</comment>
<gene>
    <name evidence="2" type="ORF">PIIN_06246</name>
</gene>
<dbReference type="HOGENOM" id="CLU_520850_0_0_1"/>
<evidence type="ECO:0000313" key="3">
    <source>
        <dbReference type="Proteomes" id="UP000007148"/>
    </source>
</evidence>
<name>G4TLW9_SERID</name>
<sequence>MALKRPQFAPTFTSAKTNPTNYLQAFGGFTMMQTVHANQTSSVNPAGPSMERRQRRVLALVEHMALIDQLINIFEQGGGTCDLRNGTKVFPWTTLPAQLAAKQLYFTGWPECCLPRPSGIHRNAVDPASDPMWWSAEQRAAMRAQIDARQIILCRRTPQQPGEAPFIFEFVDIQGAVRRTLVGFSTKWYHRMGRPGSGSLLSASTSPMDGDSAQPEFIPSTSFLDTYFHSLGSHDAPVSGSSPSPPAVKQEGDDEMAVAESTSTATSIRTLPQHLESRLRRLLDGIPNKVLGGKRRRASSSHSSRAHSHRDGAGDGEKENTIREWARAGQMEERPIKRRRGEHPGSSSSSSLEEANVNYSPAPSLHVSPYHLQPSADLHALSRGRDPLSRKKISTQPRKAISARIMHGPSPTPTPPSLFLHQGESHSMPSLSHSTSLSPAHALPSQPTLARSIHQRHQRFNSGSSPAGYIPPRDHGVDVLPISPFSPAQTHSPFSPVPSQASFTPALSQSPSFPSLFPEDASR</sequence>
<feature type="compositionally biased region" description="Low complexity" evidence="1">
    <location>
        <begin position="505"/>
        <end position="523"/>
    </location>
</feature>
<dbReference type="EMBL" id="CAFZ01000158">
    <property type="protein sequence ID" value="CCA72312.1"/>
    <property type="molecule type" value="Genomic_DNA"/>
</dbReference>
<feature type="compositionally biased region" description="Basic and acidic residues" evidence="1">
    <location>
        <begin position="309"/>
        <end position="335"/>
    </location>
</feature>
<reference evidence="2 3" key="1">
    <citation type="journal article" date="2011" name="PLoS Pathog.">
        <title>Endophytic Life Strategies Decoded by Genome and Transcriptome Analyses of the Mutualistic Root Symbiont Piriformospora indica.</title>
        <authorList>
            <person name="Zuccaro A."/>
            <person name="Lahrmann U."/>
            <person name="Guldener U."/>
            <person name="Langen G."/>
            <person name="Pfiffi S."/>
            <person name="Biedenkopf D."/>
            <person name="Wong P."/>
            <person name="Samans B."/>
            <person name="Grimm C."/>
            <person name="Basiewicz M."/>
            <person name="Murat C."/>
            <person name="Martin F."/>
            <person name="Kogel K.H."/>
        </authorList>
    </citation>
    <scope>NUCLEOTIDE SEQUENCE [LARGE SCALE GENOMIC DNA]</scope>
    <source>
        <strain evidence="2 3">DSM 11827</strain>
    </source>
</reference>
<feature type="region of interest" description="Disordered" evidence="1">
    <location>
        <begin position="234"/>
        <end position="271"/>
    </location>
</feature>
<accession>G4TLW9</accession>
<dbReference type="Proteomes" id="UP000007148">
    <property type="component" value="Unassembled WGS sequence"/>
</dbReference>
<proteinExistence type="predicted"/>
<organism evidence="2 3">
    <name type="scientific">Serendipita indica (strain DSM 11827)</name>
    <name type="common">Root endophyte fungus</name>
    <name type="synonym">Piriformospora indica</name>
    <dbReference type="NCBI Taxonomy" id="1109443"/>
    <lineage>
        <taxon>Eukaryota</taxon>
        <taxon>Fungi</taxon>
        <taxon>Dikarya</taxon>
        <taxon>Basidiomycota</taxon>
        <taxon>Agaricomycotina</taxon>
        <taxon>Agaricomycetes</taxon>
        <taxon>Sebacinales</taxon>
        <taxon>Serendipitaceae</taxon>
        <taxon>Serendipita</taxon>
    </lineage>
</organism>
<feature type="compositionally biased region" description="Polar residues" evidence="1">
    <location>
        <begin position="260"/>
        <end position="270"/>
    </location>
</feature>
<feature type="region of interest" description="Disordered" evidence="1">
    <location>
        <begin position="457"/>
        <end position="523"/>
    </location>
</feature>
<feature type="region of interest" description="Disordered" evidence="1">
    <location>
        <begin position="382"/>
        <end position="443"/>
    </location>
</feature>
<evidence type="ECO:0000256" key="1">
    <source>
        <dbReference type="SAM" id="MobiDB-lite"/>
    </source>
</evidence>
<evidence type="ECO:0000313" key="2">
    <source>
        <dbReference type="EMBL" id="CCA72312.1"/>
    </source>
</evidence>